<dbReference type="Gene3D" id="3.40.630.30">
    <property type="match status" value="1"/>
</dbReference>
<name>A0A3D8SGI7_9HELO</name>
<proteinExistence type="predicted"/>
<evidence type="ECO:0000313" key="1">
    <source>
        <dbReference type="EMBL" id="RDW85416.1"/>
    </source>
</evidence>
<dbReference type="SUPFAM" id="SSF55729">
    <property type="entry name" value="Acyl-CoA N-acyltransferases (Nat)"/>
    <property type="match status" value="1"/>
</dbReference>
<reference evidence="1 2" key="1">
    <citation type="journal article" date="2018" name="IMA Fungus">
        <title>IMA Genome-F 9: Draft genome sequence of Annulohypoxylon stygium, Aspergillus mulundensis, Berkeleyomyces basicola (syn. Thielaviopsis basicola), Ceratocystis smalleyi, two Cercospora beticola strains, Coleophoma cylindrospora, Fusarium fracticaudum, Phialophora cf. hyalina, and Morchella septimelata.</title>
        <authorList>
            <person name="Wingfield B.D."/>
            <person name="Bills G.F."/>
            <person name="Dong Y."/>
            <person name="Huang W."/>
            <person name="Nel W.J."/>
            <person name="Swalarsk-Parry B.S."/>
            <person name="Vaghefi N."/>
            <person name="Wilken P.M."/>
            <person name="An Z."/>
            <person name="de Beer Z.W."/>
            <person name="De Vos L."/>
            <person name="Chen L."/>
            <person name="Duong T.A."/>
            <person name="Gao Y."/>
            <person name="Hammerbacher A."/>
            <person name="Kikkert J.R."/>
            <person name="Li Y."/>
            <person name="Li H."/>
            <person name="Li K."/>
            <person name="Li Q."/>
            <person name="Liu X."/>
            <person name="Ma X."/>
            <person name="Naidoo K."/>
            <person name="Pethybridge S.J."/>
            <person name="Sun J."/>
            <person name="Steenkamp E.T."/>
            <person name="van der Nest M.A."/>
            <person name="van Wyk S."/>
            <person name="Wingfield M.J."/>
            <person name="Xiong C."/>
            <person name="Yue Q."/>
            <person name="Zhang X."/>
        </authorList>
    </citation>
    <scope>NUCLEOTIDE SEQUENCE [LARGE SCALE GENOMIC DNA]</scope>
    <source>
        <strain evidence="1 2">BP5796</strain>
    </source>
</reference>
<dbReference type="EMBL" id="PDLN01000005">
    <property type="protein sequence ID" value="RDW85416.1"/>
    <property type="molecule type" value="Genomic_DNA"/>
</dbReference>
<dbReference type="AlphaFoldDB" id="A0A3D8SGI7"/>
<comment type="caution">
    <text evidence="1">The sequence shown here is derived from an EMBL/GenBank/DDBJ whole genome shotgun (WGS) entry which is preliminary data.</text>
</comment>
<protein>
    <recommendedName>
        <fullName evidence="3">N-acetyltransferase domain-containing protein</fullName>
    </recommendedName>
</protein>
<dbReference type="Proteomes" id="UP000256328">
    <property type="component" value="Unassembled WGS sequence"/>
</dbReference>
<evidence type="ECO:0008006" key="3">
    <source>
        <dbReference type="Google" id="ProtNLM"/>
    </source>
</evidence>
<gene>
    <name evidence="1" type="ORF">BP5796_03741</name>
</gene>
<organism evidence="1 2">
    <name type="scientific">Coleophoma crateriformis</name>
    <dbReference type="NCBI Taxonomy" id="565419"/>
    <lineage>
        <taxon>Eukaryota</taxon>
        <taxon>Fungi</taxon>
        <taxon>Dikarya</taxon>
        <taxon>Ascomycota</taxon>
        <taxon>Pezizomycotina</taxon>
        <taxon>Leotiomycetes</taxon>
        <taxon>Helotiales</taxon>
        <taxon>Dermateaceae</taxon>
        <taxon>Coleophoma</taxon>
    </lineage>
</organism>
<dbReference type="OrthoDB" id="2326446at2759"/>
<sequence length="238" mass="26648">MSPTPKPLVILIPWDPESPEHRERMYQQRVACGWNQQAVGGWREAQLKGKMALQWVALTDANEDKKAKLAAHTSKYPAELLPITDTALQLQGKPRTPTHVSFIPVGHISLDSALDYSTDPRLVDASNGVYHISSFYVSRALQSGGLGRATMDCLEDMATAEPLCAKVLTLRTMAKSSSLDEKRIKALGKPSAPKVVNQDWYTRRGYEIFDYIERCWHDTDKDGKEWPATAVLMRRPIG</sequence>
<dbReference type="InterPro" id="IPR016181">
    <property type="entry name" value="Acyl_CoA_acyltransferase"/>
</dbReference>
<evidence type="ECO:0000313" key="2">
    <source>
        <dbReference type="Proteomes" id="UP000256328"/>
    </source>
</evidence>
<keyword evidence="2" id="KW-1185">Reference proteome</keyword>
<accession>A0A3D8SGI7</accession>